<evidence type="ECO:0000256" key="1">
    <source>
        <dbReference type="SAM" id="MobiDB-lite"/>
    </source>
</evidence>
<evidence type="ECO:0000313" key="2">
    <source>
        <dbReference type="EMBL" id="KAL1838016.1"/>
    </source>
</evidence>
<dbReference type="PANTHER" id="PTHR38699">
    <property type="entry name" value="CHROMOSOME 1, WHOLE GENOME SHOTGUN SEQUENCE"/>
    <property type="match status" value="1"/>
</dbReference>
<dbReference type="Proteomes" id="UP001583172">
    <property type="component" value="Unassembled WGS sequence"/>
</dbReference>
<sequence>MSSSIPLQLAETVQTAHIQRHPSPDHDLNPSTAASEKQPVTLEPVGAGKTEYSSISEEEEDTTAAGPDDVDDEEEDELDTEDEALYREGAAVIPRPRGRRHHLPPMPDLRFEQSYLHSIRNADTWWKVVLITVRDQVMMPFMQGILYNLGLCGWHHWNRNARIHGSSVGARLRRWWYGVNNWAIPPEKSVRRLNLTRSW</sequence>
<protein>
    <recommendedName>
        <fullName evidence="4">DUF1770-domain-containing protein</fullName>
    </recommendedName>
</protein>
<proteinExistence type="predicted"/>
<feature type="region of interest" description="Disordered" evidence="1">
    <location>
        <begin position="1"/>
        <end position="83"/>
    </location>
</feature>
<feature type="compositionally biased region" description="Acidic residues" evidence="1">
    <location>
        <begin position="56"/>
        <end position="83"/>
    </location>
</feature>
<dbReference type="Pfam" id="PF08589">
    <property type="entry name" value="ATG43"/>
    <property type="match status" value="1"/>
</dbReference>
<keyword evidence="3" id="KW-1185">Reference proteome</keyword>
<reference evidence="2 3" key="1">
    <citation type="journal article" date="2024" name="Commun. Biol.">
        <title>Comparative genomic analysis of thermophilic fungi reveals convergent evolutionary adaptations and gene losses.</title>
        <authorList>
            <person name="Steindorff A.S."/>
            <person name="Aguilar-Pontes M.V."/>
            <person name="Robinson A.J."/>
            <person name="Andreopoulos B."/>
            <person name="LaButti K."/>
            <person name="Kuo A."/>
            <person name="Mondo S."/>
            <person name="Riley R."/>
            <person name="Otillar R."/>
            <person name="Haridas S."/>
            <person name="Lipzen A."/>
            <person name="Grimwood J."/>
            <person name="Schmutz J."/>
            <person name="Clum A."/>
            <person name="Reid I.D."/>
            <person name="Moisan M.C."/>
            <person name="Butler G."/>
            <person name="Nguyen T.T.M."/>
            <person name="Dewar K."/>
            <person name="Conant G."/>
            <person name="Drula E."/>
            <person name="Henrissat B."/>
            <person name="Hansel C."/>
            <person name="Singer S."/>
            <person name="Hutchinson M.I."/>
            <person name="de Vries R.P."/>
            <person name="Natvig D.O."/>
            <person name="Powell A.J."/>
            <person name="Tsang A."/>
            <person name="Grigoriev I.V."/>
        </authorList>
    </citation>
    <scope>NUCLEOTIDE SEQUENCE [LARGE SCALE GENOMIC DNA]</scope>
    <source>
        <strain evidence="2 3">CBS 620.91</strain>
    </source>
</reference>
<accession>A0ABR3V9A4</accession>
<name>A0ABR3V9A4_HUMIN</name>
<dbReference type="EMBL" id="JAZGSY010000244">
    <property type="protein sequence ID" value="KAL1838016.1"/>
    <property type="molecule type" value="Genomic_DNA"/>
</dbReference>
<feature type="compositionally biased region" description="Polar residues" evidence="1">
    <location>
        <begin position="1"/>
        <end position="17"/>
    </location>
</feature>
<evidence type="ECO:0000313" key="3">
    <source>
        <dbReference type="Proteomes" id="UP001583172"/>
    </source>
</evidence>
<organism evidence="2 3">
    <name type="scientific">Humicola insolens</name>
    <name type="common">Soft-rot fungus</name>
    <dbReference type="NCBI Taxonomy" id="85995"/>
    <lineage>
        <taxon>Eukaryota</taxon>
        <taxon>Fungi</taxon>
        <taxon>Dikarya</taxon>
        <taxon>Ascomycota</taxon>
        <taxon>Pezizomycotina</taxon>
        <taxon>Sordariomycetes</taxon>
        <taxon>Sordariomycetidae</taxon>
        <taxon>Sordariales</taxon>
        <taxon>Chaetomiaceae</taxon>
        <taxon>Mycothermus</taxon>
    </lineage>
</organism>
<dbReference type="InterPro" id="IPR013898">
    <property type="entry name" value="Atg43"/>
</dbReference>
<gene>
    <name evidence="2" type="ORF">VTJ49DRAFT_3139</name>
</gene>
<comment type="caution">
    <text evidence="2">The sequence shown here is derived from an EMBL/GenBank/DDBJ whole genome shotgun (WGS) entry which is preliminary data.</text>
</comment>
<dbReference type="PANTHER" id="PTHR38699:SF1">
    <property type="entry name" value="MITOPHAGY RECEPTOR ATG43"/>
    <property type="match status" value="1"/>
</dbReference>
<evidence type="ECO:0008006" key="4">
    <source>
        <dbReference type="Google" id="ProtNLM"/>
    </source>
</evidence>